<dbReference type="NCBIfam" id="NF007940">
    <property type="entry name" value="PRK10658.1"/>
    <property type="match status" value="1"/>
</dbReference>
<evidence type="ECO:0000256" key="2">
    <source>
        <dbReference type="ARBA" id="ARBA00022801"/>
    </source>
</evidence>
<gene>
    <name evidence="10" type="ORF">BCR39DRAFT_533864</name>
</gene>
<comment type="catalytic activity">
    <reaction evidence="4">
        <text>Hydrolysis of terminal, non-reducing alpha-D-xylose residues with release of alpha-D-xylose.</text>
        <dbReference type="EC" id="3.2.1.177"/>
    </reaction>
</comment>
<dbReference type="InterPro" id="IPR000322">
    <property type="entry name" value="Glyco_hydro_31_TIM"/>
</dbReference>
<evidence type="ECO:0000313" key="10">
    <source>
        <dbReference type="EMBL" id="ORY28790.1"/>
    </source>
</evidence>
<name>A0A1Y2B2K3_9TREE</name>
<dbReference type="SUPFAM" id="SSF74650">
    <property type="entry name" value="Galactose mutarotase-like"/>
    <property type="match status" value="1"/>
</dbReference>
<dbReference type="PANTHER" id="PTHR43053">
    <property type="entry name" value="GLYCOSIDASE FAMILY 31"/>
    <property type="match status" value="1"/>
</dbReference>
<dbReference type="EC" id="3.2.1.177" evidence="5"/>
<proteinExistence type="inferred from homology"/>
<evidence type="ECO:0000259" key="9">
    <source>
        <dbReference type="Pfam" id="PF21365"/>
    </source>
</evidence>
<evidence type="ECO:0000256" key="3">
    <source>
        <dbReference type="ARBA" id="ARBA00023295"/>
    </source>
</evidence>
<evidence type="ECO:0000259" key="8">
    <source>
        <dbReference type="Pfam" id="PF13802"/>
    </source>
</evidence>
<dbReference type="STRING" id="71784.A0A1Y2B2K3"/>
<keyword evidence="11" id="KW-1185">Reference proteome</keyword>
<dbReference type="OrthoDB" id="1334205at2759"/>
<dbReference type="Gene3D" id="3.20.20.80">
    <property type="entry name" value="Glycosidases"/>
    <property type="match status" value="1"/>
</dbReference>
<organism evidence="10 11">
    <name type="scientific">Naematelia encephala</name>
    <dbReference type="NCBI Taxonomy" id="71784"/>
    <lineage>
        <taxon>Eukaryota</taxon>
        <taxon>Fungi</taxon>
        <taxon>Dikarya</taxon>
        <taxon>Basidiomycota</taxon>
        <taxon>Agaricomycotina</taxon>
        <taxon>Tremellomycetes</taxon>
        <taxon>Tremellales</taxon>
        <taxon>Naemateliaceae</taxon>
        <taxon>Naematelia</taxon>
    </lineage>
</organism>
<reference evidence="10 11" key="1">
    <citation type="submission" date="2016-07" db="EMBL/GenBank/DDBJ databases">
        <title>Pervasive Adenine N6-methylation of Active Genes in Fungi.</title>
        <authorList>
            <consortium name="DOE Joint Genome Institute"/>
            <person name="Mondo S.J."/>
            <person name="Dannebaum R.O."/>
            <person name="Kuo R.C."/>
            <person name="Labutti K."/>
            <person name="Haridas S."/>
            <person name="Kuo A."/>
            <person name="Salamov A."/>
            <person name="Ahrendt S.R."/>
            <person name="Lipzen A."/>
            <person name="Sullivan W."/>
            <person name="Andreopoulos W.B."/>
            <person name="Clum A."/>
            <person name="Lindquist E."/>
            <person name="Daum C."/>
            <person name="Ramamoorthy G.K."/>
            <person name="Gryganskyi A."/>
            <person name="Culley D."/>
            <person name="Magnuson J.K."/>
            <person name="James T.Y."/>
            <person name="O'Malley M.A."/>
            <person name="Stajich J.E."/>
            <person name="Spatafora J.W."/>
            <person name="Visel A."/>
            <person name="Grigoriev I.V."/>
        </authorList>
    </citation>
    <scope>NUCLEOTIDE SEQUENCE [LARGE SCALE GENOMIC DNA]</scope>
    <source>
        <strain evidence="10 11">68-887.2</strain>
    </source>
</reference>
<dbReference type="Proteomes" id="UP000193986">
    <property type="component" value="Unassembled WGS sequence"/>
</dbReference>
<evidence type="ECO:0000259" key="7">
    <source>
        <dbReference type="Pfam" id="PF01055"/>
    </source>
</evidence>
<dbReference type="Pfam" id="PF13802">
    <property type="entry name" value="Gal_mutarotas_2"/>
    <property type="match status" value="1"/>
</dbReference>
<keyword evidence="2 6" id="KW-0378">Hydrolase</keyword>
<dbReference type="Gene3D" id="2.60.40.1180">
    <property type="entry name" value="Golgi alpha-mannosidase II"/>
    <property type="match status" value="1"/>
</dbReference>
<dbReference type="PANTHER" id="PTHR43053:SF4">
    <property type="entry name" value="MYOGENESIS-REGULATING GLYCOSIDASE"/>
    <property type="match status" value="1"/>
</dbReference>
<dbReference type="InterPro" id="IPR048395">
    <property type="entry name" value="Glyco_hydro_31_C"/>
</dbReference>
<evidence type="ECO:0000256" key="6">
    <source>
        <dbReference type="RuleBase" id="RU361185"/>
    </source>
</evidence>
<dbReference type="CDD" id="cd06593">
    <property type="entry name" value="GH31_xylosidase_YicI"/>
    <property type="match status" value="1"/>
</dbReference>
<dbReference type="AlphaFoldDB" id="A0A1Y2B2K3"/>
<dbReference type="Pfam" id="PF21365">
    <property type="entry name" value="Glyco_hydro_31_3rd"/>
    <property type="match status" value="1"/>
</dbReference>
<evidence type="ECO:0000256" key="5">
    <source>
        <dbReference type="ARBA" id="ARBA00066962"/>
    </source>
</evidence>
<dbReference type="FunFam" id="3.20.20.80:FF:000053">
    <property type="entry name" value="Alpha-xylosidase YicI"/>
    <property type="match status" value="1"/>
</dbReference>
<keyword evidence="3 6" id="KW-0326">Glycosidase</keyword>
<comment type="similarity">
    <text evidence="1 6">Belongs to the glycosyl hydrolase 31 family.</text>
</comment>
<feature type="domain" description="Glycoside hydrolase family 31 TIM barrel" evidence="7">
    <location>
        <begin position="300"/>
        <end position="616"/>
    </location>
</feature>
<feature type="domain" description="Glycoside hydrolase family 31 N-terminal" evidence="8">
    <location>
        <begin position="56"/>
        <end position="258"/>
    </location>
</feature>
<evidence type="ECO:0000313" key="11">
    <source>
        <dbReference type="Proteomes" id="UP000193986"/>
    </source>
</evidence>
<dbReference type="InterPro" id="IPR025887">
    <property type="entry name" value="Glyco_hydro_31_N_dom"/>
</dbReference>
<dbReference type="GO" id="GO:0005975">
    <property type="term" value="P:carbohydrate metabolic process"/>
    <property type="evidence" value="ECO:0007669"/>
    <property type="project" value="InterPro"/>
</dbReference>
<dbReference type="SUPFAM" id="SSF51445">
    <property type="entry name" value="(Trans)glycosidases"/>
    <property type="match status" value="1"/>
</dbReference>
<dbReference type="EMBL" id="MCFC01000029">
    <property type="protein sequence ID" value="ORY28790.1"/>
    <property type="molecule type" value="Genomic_DNA"/>
</dbReference>
<dbReference type="InterPro" id="IPR011013">
    <property type="entry name" value="Gal_mutarotase_sf_dom"/>
</dbReference>
<accession>A0A1Y2B2K3</accession>
<comment type="caution">
    <text evidence="10">The sequence shown here is derived from an EMBL/GenBank/DDBJ whole genome shotgun (WGS) entry which is preliminary data.</text>
</comment>
<sequence length="783" mass="86986">MKFTDGLWRRPVGETFLGGVEVVDVLHQSNDELEYIVSPKHIGNRGDTLNSALLTVNVTSPVENVIKVVLSHHQGQVHHGPDFELFPDGAPAKPASKVTRTDKKLNFTSGHLSLDINTEPWSYGLEFSEAGKALCAVEKKGQATVDLPYHLTTTSQSSLSCLSTLHDALPVLDHASSAQRTSGGWVRYMLNEFTLGVGETIYGLGERFGPLIKNGQRVGMWNADGGTSSEQAYKNIPFYLSSKGYGLFVNHPEEVEFEVGREKCSKIGVSVRGETLEYYVIGGGSMKAALMNYAKLTGLPTLPPAWTFGLYLSTSFTTSYDQNTVSSFLQGMKDRDCPVRVFHLDCFWMRQFDWCSFTWDPEAFPDPKKYLADIKKEYNVKVCAWINPYISQRGAIFKEGVEKGYFIKRLNGNVWQWDEWQAGMAIVDFTNPAAWKWYAGLVTELLKTGVDTIKTDFGERIPHLHVKYHDGSDPWKMHNYYAFLYNKCVFETIQAVMGADEAALFARSATVGGQRFPVHWGGDCESTFEAMAETLRGGLSLASSGFGFWSHDIGGFEGHPPEEIFCRWVGMGLFSSHSRLHGSGSYRVPWNYGEEAVKTTAKMVKAKLRLMPYIFAQAIKASTTGLPVMRPMILEFPDDPTSATLDKQYMFGDSLLVAPVFHASTAQFYLPAGTWTDFWDTSSSPSTITGPKWVTLENYPLTSIPVFVKENSVLLLGPEDVVIPDYEYANVQLEVRTYQLSSEEVTVDVPVGKGTKFAGQVVVKKDGSFQGKGKSFDLVAAKA</sequence>
<dbReference type="InterPro" id="IPR017853">
    <property type="entry name" value="GH"/>
</dbReference>
<evidence type="ECO:0000256" key="1">
    <source>
        <dbReference type="ARBA" id="ARBA00007806"/>
    </source>
</evidence>
<dbReference type="CDD" id="cd14752">
    <property type="entry name" value="GH31_N"/>
    <property type="match status" value="1"/>
</dbReference>
<dbReference type="InterPro" id="IPR013780">
    <property type="entry name" value="Glyco_hydro_b"/>
</dbReference>
<dbReference type="GO" id="GO:0061634">
    <property type="term" value="F:alpha-D-xyloside xylohydrolase"/>
    <property type="evidence" value="ECO:0007669"/>
    <property type="project" value="UniProtKB-EC"/>
</dbReference>
<dbReference type="Gene3D" id="2.60.40.1760">
    <property type="entry name" value="glycosyl hydrolase (family 31)"/>
    <property type="match status" value="1"/>
</dbReference>
<evidence type="ECO:0000256" key="4">
    <source>
        <dbReference type="ARBA" id="ARBA00052064"/>
    </source>
</evidence>
<dbReference type="InParanoid" id="A0A1Y2B2K3"/>
<dbReference type="GO" id="GO:0030246">
    <property type="term" value="F:carbohydrate binding"/>
    <property type="evidence" value="ECO:0007669"/>
    <property type="project" value="InterPro"/>
</dbReference>
<dbReference type="InterPro" id="IPR050985">
    <property type="entry name" value="Alpha-glycosidase_related"/>
</dbReference>
<dbReference type="SUPFAM" id="SSF51011">
    <property type="entry name" value="Glycosyl hydrolase domain"/>
    <property type="match status" value="1"/>
</dbReference>
<dbReference type="Pfam" id="PF01055">
    <property type="entry name" value="Glyco_hydro_31_2nd"/>
    <property type="match status" value="1"/>
</dbReference>
<feature type="domain" description="Glycosyl hydrolase family 31 C-terminal" evidence="9">
    <location>
        <begin position="625"/>
        <end position="714"/>
    </location>
</feature>
<protein>
    <recommendedName>
        <fullName evidence="5">alpha-D-xyloside xylohydrolase</fullName>
        <ecNumber evidence="5">3.2.1.177</ecNumber>
    </recommendedName>
</protein>